<keyword evidence="2" id="KW-0378">Hydrolase</keyword>
<evidence type="ECO:0000313" key="2">
    <source>
        <dbReference type="EMBL" id="MBX0297020.1"/>
    </source>
</evidence>
<protein>
    <submittedName>
        <fullName evidence="2">Glycoside hydrolase family 68 protein</fullName>
    </submittedName>
</protein>
<dbReference type="GO" id="GO:0050053">
    <property type="term" value="F:levansucrase activity"/>
    <property type="evidence" value="ECO:0007669"/>
    <property type="project" value="InterPro"/>
</dbReference>
<proteinExistence type="inferred from homology"/>
<evidence type="ECO:0000256" key="1">
    <source>
        <dbReference type="RuleBase" id="RU361220"/>
    </source>
</evidence>
<name>A0AAW4PIA8_9EURY</name>
<dbReference type="SUPFAM" id="SSF75005">
    <property type="entry name" value="Arabinanase/levansucrase/invertase"/>
    <property type="match status" value="1"/>
</dbReference>
<dbReference type="GO" id="GO:0009758">
    <property type="term" value="P:carbohydrate utilization"/>
    <property type="evidence" value="ECO:0007669"/>
    <property type="project" value="InterPro"/>
</dbReference>
<dbReference type="Proteomes" id="UP001430455">
    <property type="component" value="Unassembled WGS sequence"/>
</dbReference>
<dbReference type="EMBL" id="RKLT01000013">
    <property type="protein sequence ID" value="MBX0297020.1"/>
    <property type="molecule type" value="Genomic_DNA"/>
</dbReference>
<dbReference type="PROSITE" id="PS51318">
    <property type="entry name" value="TAT"/>
    <property type="match status" value="1"/>
</dbReference>
<keyword evidence="3" id="KW-1185">Reference proteome</keyword>
<dbReference type="GO" id="GO:0016787">
    <property type="term" value="F:hydrolase activity"/>
    <property type="evidence" value="ECO:0007669"/>
    <property type="project" value="UniProtKB-KW"/>
</dbReference>
<dbReference type="CDD" id="cd08997">
    <property type="entry name" value="GH68"/>
    <property type="match status" value="1"/>
</dbReference>
<sequence>MTEDNSKRELGRRKFLRTTGAVGLAATVGIGATSGSAAAVEVEEPAQWTEEMAAEIERTEENTAPYLDEDPTQIAEEAGYWVWDTWPLRNRDGSIAVIDGWQIIFSLVADKSHPAIEVPGDRHNYARVGYFYSRTGKSEGPNGWQFGGEVFDEDAFLGNQTWAGSAMYDQDEEQIYHFYTAADALPEARQRLALAKGATVETGPQDVTVTESESHHILAEADGEMYEQLEDSSGIITAFRDPWYFKHPETGEDWMIFEGNTPTENDNPNSPLNYNGNIGAAKATNEDLTEWELKPPIFEAVGVSQQTERPHFVFHEDKWYLFFITHEFTYAPQLWSDGGRFEKEGEPPGPEALHGFAADGLYDSEMEPLNGSSLVVANPEKAPFQTYSWLAMPHGKDSIVESFVNFQDVDTLGLPGDELKEAFGGTLAPSLKVDIDGTDTSITTELKDGQFPASIGARSRGNGNN</sequence>
<reference evidence="2 3" key="1">
    <citation type="submission" date="2021-06" db="EMBL/GenBank/DDBJ databases">
        <title>Halomicroarcula sp. a new haloarchaeum isolated from saline soil.</title>
        <authorList>
            <person name="Duran-Viseras A."/>
            <person name="Sanchez-Porro C."/>
            <person name="Ventosa A."/>
        </authorList>
    </citation>
    <scope>NUCLEOTIDE SEQUENCE [LARGE SCALE GENOMIC DNA]</scope>
    <source>
        <strain evidence="2 3">F27</strain>
    </source>
</reference>
<dbReference type="InterPro" id="IPR003469">
    <property type="entry name" value="Glyco_hydro_68"/>
</dbReference>
<dbReference type="Pfam" id="PF02435">
    <property type="entry name" value="Glyco_hydro_68"/>
    <property type="match status" value="1"/>
</dbReference>
<dbReference type="AlphaFoldDB" id="A0AAW4PIA8"/>
<dbReference type="InterPro" id="IPR023296">
    <property type="entry name" value="Glyco_hydro_beta-prop_sf"/>
</dbReference>
<comment type="caution">
    <text evidence="2">The sequence shown here is derived from an EMBL/GenBank/DDBJ whole genome shotgun (WGS) entry which is preliminary data.</text>
</comment>
<dbReference type="RefSeq" id="WP_220581613.1">
    <property type="nucleotide sequence ID" value="NZ_RKLT01000013.1"/>
</dbReference>
<gene>
    <name evidence="2" type="ORF">EGH23_19250</name>
</gene>
<dbReference type="Gene3D" id="2.115.10.20">
    <property type="entry name" value="Glycosyl hydrolase domain, family 43"/>
    <property type="match status" value="1"/>
</dbReference>
<organism evidence="2 3">
    <name type="scientific">Haloarcula nitratireducens</name>
    <dbReference type="NCBI Taxonomy" id="2487749"/>
    <lineage>
        <taxon>Archaea</taxon>
        <taxon>Methanobacteriati</taxon>
        <taxon>Methanobacteriota</taxon>
        <taxon>Stenosarchaea group</taxon>
        <taxon>Halobacteria</taxon>
        <taxon>Halobacteriales</taxon>
        <taxon>Haloarculaceae</taxon>
        <taxon>Haloarcula</taxon>
    </lineage>
</organism>
<dbReference type="InterPro" id="IPR006311">
    <property type="entry name" value="TAT_signal"/>
</dbReference>
<accession>A0AAW4PIA8</accession>
<comment type="similarity">
    <text evidence="1">Belongs to the glycosyl hydrolase 68 family.</text>
</comment>
<evidence type="ECO:0000313" key="3">
    <source>
        <dbReference type="Proteomes" id="UP001430455"/>
    </source>
</evidence>